<comment type="similarity">
    <text evidence="2">Belongs to the SUN family.</text>
</comment>
<feature type="signal peptide" evidence="12">
    <location>
        <begin position="1"/>
        <end position="23"/>
    </location>
</feature>
<dbReference type="GeneID" id="8048753"/>
<evidence type="ECO:0000256" key="4">
    <source>
        <dbReference type="ARBA" id="ARBA00022525"/>
    </source>
</evidence>
<evidence type="ECO:0000256" key="7">
    <source>
        <dbReference type="ARBA" id="ARBA00023277"/>
    </source>
</evidence>
<dbReference type="EMBL" id="FM992693">
    <property type="protein sequence ID" value="CAX41028.1"/>
    <property type="molecule type" value="Genomic_DNA"/>
</dbReference>
<comment type="subcellular location">
    <subcellularLocation>
        <location evidence="1">Secreted</location>
        <location evidence="1">Cell wall</location>
    </subcellularLocation>
</comment>
<evidence type="ECO:0000256" key="3">
    <source>
        <dbReference type="ARBA" id="ARBA00022512"/>
    </source>
</evidence>
<accession>B9WIG3</accession>
<evidence type="ECO:0000256" key="12">
    <source>
        <dbReference type="SAM" id="SignalP"/>
    </source>
</evidence>
<keyword evidence="8" id="KW-0326">Glycosidase</keyword>
<keyword evidence="10" id="KW-0624">Polysaccharide degradation</keyword>
<feature type="chain" id="PRO_5002894200" evidence="12">
    <location>
        <begin position="24"/>
        <end position="420"/>
    </location>
</feature>
<keyword evidence="3" id="KW-0134">Cell wall</keyword>
<dbReference type="GO" id="GO:0009277">
    <property type="term" value="C:fungal-type cell wall"/>
    <property type="evidence" value="ECO:0007669"/>
    <property type="project" value="TreeGrafter"/>
</dbReference>
<dbReference type="PANTHER" id="PTHR31316">
    <property type="entry name" value="BETA-GLUCOSIDASE-LIKE PROTEIN NCA3, MITOCHONDRIAL-RELATED"/>
    <property type="match status" value="1"/>
</dbReference>
<dbReference type="eggNOG" id="ENOG502QPVV">
    <property type="taxonomic scope" value="Eukaryota"/>
</dbReference>
<dbReference type="GO" id="GO:0000272">
    <property type="term" value="P:polysaccharide catabolic process"/>
    <property type="evidence" value="ECO:0007669"/>
    <property type="project" value="UniProtKB-KW"/>
</dbReference>
<organism evidence="14 15">
    <name type="scientific">Candida dubliniensis (strain CD36 / ATCC MYA-646 / CBS 7987 / NCPF 3949 / NRRL Y-17841)</name>
    <name type="common">Yeast</name>
    <dbReference type="NCBI Taxonomy" id="573826"/>
    <lineage>
        <taxon>Eukaryota</taxon>
        <taxon>Fungi</taxon>
        <taxon>Dikarya</taxon>
        <taxon>Ascomycota</taxon>
        <taxon>Saccharomycotina</taxon>
        <taxon>Pichiomycetes</taxon>
        <taxon>Debaryomycetaceae</taxon>
        <taxon>Candida/Lodderomyces clade</taxon>
        <taxon>Candida</taxon>
    </lineage>
</organism>
<evidence type="ECO:0000256" key="10">
    <source>
        <dbReference type="ARBA" id="ARBA00023326"/>
    </source>
</evidence>
<keyword evidence="6" id="KW-0378">Hydrolase</keyword>
<feature type="compositionally biased region" description="Low complexity" evidence="11">
    <location>
        <begin position="77"/>
        <end position="99"/>
    </location>
</feature>
<dbReference type="HOGENOM" id="CLU_033459_2_0_1"/>
<name>B9WIG3_CANDC</name>
<dbReference type="OrthoDB" id="5339822at2759"/>
<feature type="compositionally biased region" description="Low complexity" evidence="11">
    <location>
        <begin position="121"/>
        <end position="136"/>
    </location>
</feature>
<dbReference type="RefSeq" id="XP_002420875.1">
    <property type="nucleotide sequence ID" value="XM_002420830.1"/>
</dbReference>
<evidence type="ECO:0000256" key="9">
    <source>
        <dbReference type="ARBA" id="ARBA00023316"/>
    </source>
</evidence>
<keyword evidence="4" id="KW-0964">Secreted</keyword>
<sequence length="420" mass="43787">MRFSQATVLAFAALSLAAPAFEADNKNNKREDCDSTSFHGHHKHKRAVVYDYAYVTVTVDGKGNPVTTVSPVLSIESTVSSQETSSTSTSISSTTTIVQNDSLTSDEPKTLSLPSGTIKPSSSATESQSQSQSSSTGGSGSGSGSSNGIAGDLAAYEDPTEEFQDGVLSCDQFPSGQGVIALDHLGFGGWSGIENSDGSTGGNCKEGSYCSYACQSGMSKTQWPDKQPSNGVSIGGLLCKNGKLYKSNSRSNYLCEWGAKKANVVNKLSQTVAICRTDYPGTENMVIPTVVDGGSTSVITVVDQSSYYTWRGGATSAQYYVNNAGVSWEDGCVWGTEGSGIGNWSPLNFGAGYAGGIAYLSLIPNPNNHDSLNFKVKIVPKDGATVSGSCTYENGKFNGNGNDGCTVGVTSGEANFVLYN</sequence>
<evidence type="ECO:0000313" key="13">
    <source>
        <dbReference type="CGD" id="CAL0000164716"/>
    </source>
</evidence>
<keyword evidence="5 12" id="KW-0732">Signal</keyword>
<evidence type="ECO:0000256" key="1">
    <source>
        <dbReference type="ARBA" id="ARBA00004191"/>
    </source>
</evidence>
<proteinExistence type="inferred from homology"/>
<gene>
    <name evidence="13" type="ordered locus">Cd36_60800</name>
    <name evidence="14" type="ORF">CD36_60800</name>
</gene>
<dbReference type="CGD" id="CAL0000164716">
    <property type="gene designation" value="Cd36_60800"/>
</dbReference>
<evidence type="ECO:0000313" key="14">
    <source>
        <dbReference type="EMBL" id="CAX41028.1"/>
    </source>
</evidence>
<protein>
    <submittedName>
        <fullName evidence="14">Septation protein SUN4 [Precursor], putative</fullName>
    </submittedName>
</protein>
<dbReference type="GO" id="GO:0016798">
    <property type="term" value="F:hydrolase activity, acting on glycosyl bonds"/>
    <property type="evidence" value="ECO:0007669"/>
    <property type="project" value="UniProtKB-KW"/>
</dbReference>
<evidence type="ECO:0000256" key="6">
    <source>
        <dbReference type="ARBA" id="ARBA00022801"/>
    </source>
</evidence>
<dbReference type="GO" id="GO:0009986">
    <property type="term" value="C:cell surface"/>
    <property type="evidence" value="ECO:0007669"/>
    <property type="project" value="TreeGrafter"/>
</dbReference>
<keyword evidence="15" id="KW-1185">Reference proteome</keyword>
<keyword evidence="9" id="KW-0961">Cell wall biogenesis/degradation</keyword>
<dbReference type="InterPro" id="IPR005556">
    <property type="entry name" value="SUN"/>
</dbReference>
<evidence type="ECO:0000256" key="8">
    <source>
        <dbReference type="ARBA" id="ARBA00023295"/>
    </source>
</evidence>
<evidence type="ECO:0000313" key="15">
    <source>
        <dbReference type="Proteomes" id="UP000002605"/>
    </source>
</evidence>
<evidence type="ECO:0000256" key="2">
    <source>
        <dbReference type="ARBA" id="ARBA00010579"/>
    </source>
</evidence>
<dbReference type="Proteomes" id="UP000002605">
    <property type="component" value="Chromosome 6"/>
</dbReference>
<dbReference type="Pfam" id="PF03856">
    <property type="entry name" value="SUN"/>
    <property type="match status" value="1"/>
</dbReference>
<dbReference type="PANTHER" id="PTHR31316:SF0">
    <property type="entry name" value="SECRETED BETA-GLUCOSIDASE SIM1-RELATED"/>
    <property type="match status" value="1"/>
</dbReference>
<keyword evidence="7" id="KW-0119">Carbohydrate metabolism</keyword>
<evidence type="ECO:0000256" key="11">
    <source>
        <dbReference type="SAM" id="MobiDB-lite"/>
    </source>
</evidence>
<dbReference type="InterPro" id="IPR051526">
    <property type="entry name" value="Beta-Glucosidase_SUN"/>
</dbReference>
<dbReference type="KEGG" id="cdu:CD36_60800"/>
<dbReference type="GO" id="GO:0031505">
    <property type="term" value="P:fungal-type cell wall organization"/>
    <property type="evidence" value="ECO:0007669"/>
    <property type="project" value="TreeGrafter"/>
</dbReference>
<dbReference type="VEuPathDB" id="FungiDB:CD36_60800"/>
<evidence type="ECO:0000256" key="5">
    <source>
        <dbReference type="ARBA" id="ARBA00022729"/>
    </source>
</evidence>
<dbReference type="AlphaFoldDB" id="B9WIG3"/>
<reference evidence="14 15" key="1">
    <citation type="journal article" date="2009" name="Genome Res.">
        <title>Comparative genomics of the fungal pathogens Candida dubliniensis and Candida albicans.</title>
        <authorList>
            <person name="Jackson A.P."/>
            <person name="Gamble J.A."/>
            <person name="Yeomans T."/>
            <person name="Moran G.P."/>
            <person name="Saunders D."/>
            <person name="Harris D."/>
            <person name="Aslett M."/>
            <person name="Barrell J.F."/>
            <person name="Butler G."/>
            <person name="Citiulo F."/>
            <person name="Coleman D.C."/>
            <person name="de Groot P.W.J."/>
            <person name="Goodwin T.J."/>
            <person name="Quail M.A."/>
            <person name="McQuillan J."/>
            <person name="Munro C.A."/>
            <person name="Pain A."/>
            <person name="Poulter R.T."/>
            <person name="Rajandream M.A."/>
            <person name="Renauld H."/>
            <person name="Spiering M.J."/>
            <person name="Tivey A."/>
            <person name="Gow N.A.R."/>
            <person name="Barrell B."/>
            <person name="Sullivan D.J."/>
            <person name="Berriman M."/>
        </authorList>
    </citation>
    <scope>NUCLEOTIDE SEQUENCE [LARGE SCALE GENOMIC DNA]</scope>
    <source>
        <strain evidence="15">CD36 / ATCC MYA-646 / CBS 7987 / NCPF 3949 / NRRL Y-17841</strain>
    </source>
</reference>
<feature type="region of interest" description="Disordered" evidence="11">
    <location>
        <begin position="77"/>
        <end position="152"/>
    </location>
</feature>